<organism evidence="2 3">
    <name type="scientific">Geothermobacter ehrlichii</name>
    <dbReference type="NCBI Taxonomy" id="213224"/>
    <lineage>
        <taxon>Bacteria</taxon>
        <taxon>Pseudomonadati</taxon>
        <taxon>Thermodesulfobacteriota</taxon>
        <taxon>Desulfuromonadia</taxon>
        <taxon>Desulfuromonadales</taxon>
        <taxon>Geothermobacteraceae</taxon>
        <taxon>Geothermobacter</taxon>
    </lineage>
</organism>
<evidence type="ECO:0000313" key="3">
    <source>
        <dbReference type="Proteomes" id="UP000324159"/>
    </source>
</evidence>
<feature type="chain" id="PRO_5022671980" evidence="1">
    <location>
        <begin position="26"/>
        <end position="175"/>
    </location>
</feature>
<gene>
    <name evidence="2" type="ORF">EDC39_102176</name>
</gene>
<name>A0A5D3WPN5_9BACT</name>
<reference evidence="2 3" key="1">
    <citation type="submission" date="2019-07" db="EMBL/GenBank/DDBJ databases">
        <title>Genomic Encyclopedia of Type Strains, Phase IV (KMG-IV): sequencing the most valuable type-strain genomes for metagenomic binning, comparative biology and taxonomic classification.</title>
        <authorList>
            <person name="Goeker M."/>
        </authorList>
    </citation>
    <scope>NUCLEOTIDE SEQUENCE [LARGE SCALE GENOMIC DNA]</scope>
    <source>
        <strain evidence="2 3">SS015</strain>
    </source>
</reference>
<sequence length="175" mass="20578">MRLGSFLTLGLLLSALILTAGPAAAVTVDIWQTGMTRQQVWDLARDRDIPLAPEGWLHRSTHFKPRYLVEDARTFYCRGRYFDQPATFYLRLTDGNADGDIRLYEIEVRYRAGANSPLVERIVRRLTVEMGRGETHVTSWRKEIVWHRQNLNVRLIHRGDRLRLIYTDLQWQRQQ</sequence>
<evidence type="ECO:0000256" key="1">
    <source>
        <dbReference type="SAM" id="SignalP"/>
    </source>
</evidence>
<keyword evidence="3" id="KW-1185">Reference proteome</keyword>
<dbReference type="AlphaFoldDB" id="A0A5D3WPN5"/>
<evidence type="ECO:0000313" key="2">
    <source>
        <dbReference type="EMBL" id="TYO99651.1"/>
    </source>
</evidence>
<dbReference type="Proteomes" id="UP000324159">
    <property type="component" value="Unassembled WGS sequence"/>
</dbReference>
<comment type="caution">
    <text evidence="2">The sequence shown here is derived from an EMBL/GenBank/DDBJ whole genome shotgun (WGS) entry which is preliminary data.</text>
</comment>
<dbReference type="EMBL" id="VNIB01000002">
    <property type="protein sequence ID" value="TYO99651.1"/>
    <property type="molecule type" value="Genomic_DNA"/>
</dbReference>
<dbReference type="RefSeq" id="WP_148894944.1">
    <property type="nucleotide sequence ID" value="NZ_VNIB01000002.1"/>
</dbReference>
<feature type="signal peptide" evidence="1">
    <location>
        <begin position="1"/>
        <end position="25"/>
    </location>
</feature>
<dbReference type="OrthoDB" id="9858237at2"/>
<accession>A0A5D3WPN5</accession>
<proteinExistence type="predicted"/>
<keyword evidence="1" id="KW-0732">Signal</keyword>
<protein>
    <submittedName>
        <fullName evidence="2">Uncharacterized protein</fullName>
    </submittedName>
</protein>